<gene>
    <name evidence="2" type="ORF">CKY39_31245</name>
</gene>
<proteinExistence type="predicted"/>
<evidence type="ECO:0000256" key="1">
    <source>
        <dbReference type="SAM" id="MobiDB-lite"/>
    </source>
</evidence>
<protein>
    <submittedName>
        <fullName evidence="2">Small terminase subunit</fullName>
    </submittedName>
</protein>
<dbReference type="RefSeq" id="WP_095747163.1">
    <property type="nucleotide sequence ID" value="NZ_CP023284.1"/>
</dbReference>
<dbReference type="InterPro" id="IPR010270">
    <property type="entry name" value="Phage_P2_GpM"/>
</dbReference>
<feature type="compositionally biased region" description="Low complexity" evidence="1">
    <location>
        <begin position="282"/>
        <end position="300"/>
    </location>
</feature>
<dbReference type="Pfam" id="PF05944">
    <property type="entry name" value="Phage_term_smal"/>
    <property type="match status" value="1"/>
</dbReference>
<feature type="region of interest" description="Disordered" evidence="1">
    <location>
        <begin position="263"/>
        <end position="310"/>
    </location>
</feature>
<dbReference type="KEGG" id="vbo:CKY39_31245"/>
<evidence type="ECO:0000313" key="2">
    <source>
        <dbReference type="EMBL" id="ATA57205.1"/>
    </source>
</evidence>
<sequence length="310" mass="33351">MRPLSPAQRHRARILQEQAQAASPYGVELKGDAYGLMRVKLSQDKGRISQIQSHERRAELKARLLPEYFDWVDTSLNTGNGAQDQVLTTLMVWAFDAGAYALGLEIAAYVIRHRMPMADDYKRSPAAIVIDELSNAYLKGQWSPMVVTAGEDGARQLVAVVLDANENSAARAQAAALLIEAETLTADQDAPDQARAKLHKAIAYAALGKVQTADEPDLATIEPEALRLALARLQRALELDSNSGVKKDIERIERALAKADKAATLASEAKSDAPPAGDTPQPATATPKATRKTTAAAKKAPTARKRAAGK</sequence>
<accession>A0A250DS76</accession>
<evidence type="ECO:0000313" key="3">
    <source>
        <dbReference type="Proteomes" id="UP000217154"/>
    </source>
</evidence>
<dbReference type="EMBL" id="CP023284">
    <property type="protein sequence ID" value="ATA57205.1"/>
    <property type="molecule type" value="Genomic_DNA"/>
</dbReference>
<feature type="compositionally biased region" description="Basic residues" evidence="1">
    <location>
        <begin position="301"/>
        <end position="310"/>
    </location>
</feature>
<reference evidence="2 3" key="1">
    <citation type="submission" date="2017-09" db="EMBL/GenBank/DDBJ databases">
        <title>The diverse metabolic capabilities of V. boronicumulans make it an excellent choice for continued studies on novel biodegradation.</title>
        <authorList>
            <person name="Sun S."/>
        </authorList>
    </citation>
    <scope>NUCLEOTIDE SEQUENCE [LARGE SCALE GENOMIC DNA]</scope>
    <source>
        <strain evidence="2 3">J1</strain>
    </source>
</reference>
<dbReference type="GO" id="GO:0004519">
    <property type="term" value="F:endonuclease activity"/>
    <property type="evidence" value="ECO:0007669"/>
    <property type="project" value="InterPro"/>
</dbReference>
<dbReference type="GO" id="GO:0003677">
    <property type="term" value="F:DNA binding"/>
    <property type="evidence" value="ECO:0007669"/>
    <property type="project" value="InterPro"/>
</dbReference>
<dbReference type="Proteomes" id="UP000217154">
    <property type="component" value="Chromosome"/>
</dbReference>
<dbReference type="AlphaFoldDB" id="A0A250DS76"/>
<name>A0A250DS76_9BURK</name>
<organism evidence="2 3">
    <name type="scientific">Variovorax boronicumulans</name>
    <dbReference type="NCBI Taxonomy" id="436515"/>
    <lineage>
        <taxon>Bacteria</taxon>
        <taxon>Pseudomonadati</taxon>
        <taxon>Pseudomonadota</taxon>
        <taxon>Betaproteobacteria</taxon>
        <taxon>Burkholderiales</taxon>
        <taxon>Comamonadaceae</taxon>
        <taxon>Variovorax</taxon>
    </lineage>
</organism>